<dbReference type="EMBL" id="JADBEC010000002">
    <property type="protein sequence ID" value="MBE1507457.1"/>
    <property type="molecule type" value="Genomic_DNA"/>
</dbReference>
<dbReference type="InterPro" id="IPR036282">
    <property type="entry name" value="Glutathione-S-Trfase_C_sf"/>
</dbReference>
<protein>
    <submittedName>
        <fullName evidence="3">GST-like protein</fullName>
        <ecNumber evidence="3">1.8.4.-</ecNumber>
    </submittedName>
</protein>
<dbReference type="PROSITE" id="PS50405">
    <property type="entry name" value="GST_CTER"/>
    <property type="match status" value="1"/>
</dbReference>
<dbReference type="RefSeq" id="WP_192731193.1">
    <property type="nucleotide sequence ID" value="NZ_BAAAVL010000002.1"/>
</dbReference>
<dbReference type="SFLD" id="SFLDS00019">
    <property type="entry name" value="Glutathione_Transferase_(cytos"/>
    <property type="match status" value="1"/>
</dbReference>
<feature type="domain" description="GST C-terminal" evidence="2">
    <location>
        <begin position="85"/>
        <end position="206"/>
    </location>
</feature>
<dbReference type="PROSITE" id="PS50404">
    <property type="entry name" value="GST_NTER"/>
    <property type="match status" value="1"/>
</dbReference>
<reference evidence="3 4" key="1">
    <citation type="submission" date="2020-10" db="EMBL/GenBank/DDBJ databases">
        <title>Sequencing the genomes of 1000 actinobacteria strains.</title>
        <authorList>
            <person name="Klenk H.-P."/>
        </authorList>
    </citation>
    <scope>NUCLEOTIDE SEQUENCE [LARGE SCALE GENOMIC DNA]</scope>
    <source>
        <strain evidence="3 4">DSM 7307</strain>
    </source>
</reference>
<dbReference type="Proteomes" id="UP000620262">
    <property type="component" value="Unassembled WGS sequence"/>
</dbReference>
<dbReference type="SUPFAM" id="SSF52833">
    <property type="entry name" value="Thioredoxin-like"/>
    <property type="match status" value="1"/>
</dbReference>
<accession>A0ABR9IXB8</accession>
<name>A0ABR9IXB8_RHIVS</name>
<dbReference type="SFLD" id="SFLDG01151">
    <property type="entry name" value="Main.2:_Nu-like"/>
    <property type="match status" value="1"/>
</dbReference>
<evidence type="ECO:0000313" key="4">
    <source>
        <dbReference type="Proteomes" id="UP000620262"/>
    </source>
</evidence>
<evidence type="ECO:0000259" key="2">
    <source>
        <dbReference type="PROSITE" id="PS50405"/>
    </source>
</evidence>
<dbReference type="Gene3D" id="3.40.30.10">
    <property type="entry name" value="Glutaredoxin"/>
    <property type="match status" value="1"/>
</dbReference>
<keyword evidence="3" id="KW-0560">Oxidoreductase</keyword>
<keyword evidence="4" id="KW-1185">Reference proteome</keyword>
<comment type="caution">
    <text evidence="3">The sequence shown here is derived from an EMBL/GenBank/DDBJ whole genome shotgun (WGS) entry which is preliminary data.</text>
</comment>
<dbReference type="InterPro" id="IPR004046">
    <property type="entry name" value="GST_C"/>
</dbReference>
<dbReference type="Pfam" id="PF00043">
    <property type="entry name" value="GST_C"/>
    <property type="match status" value="1"/>
</dbReference>
<dbReference type="InterPro" id="IPR036249">
    <property type="entry name" value="Thioredoxin-like_sf"/>
</dbReference>
<dbReference type="CDD" id="cd03048">
    <property type="entry name" value="GST_N_Ure2p_like"/>
    <property type="match status" value="1"/>
</dbReference>
<dbReference type="Pfam" id="PF13409">
    <property type="entry name" value="GST_N_2"/>
    <property type="match status" value="1"/>
</dbReference>
<organism evidence="3 4">
    <name type="scientific">Rhizobium viscosum</name>
    <name type="common">Arthrobacter viscosus</name>
    <dbReference type="NCBI Taxonomy" id="1673"/>
    <lineage>
        <taxon>Bacteria</taxon>
        <taxon>Pseudomonadati</taxon>
        <taxon>Pseudomonadota</taxon>
        <taxon>Alphaproteobacteria</taxon>
        <taxon>Hyphomicrobiales</taxon>
        <taxon>Rhizobiaceae</taxon>
        <taxon>Rhizobium/Agrobacterium group</taxon>
        <taxon>Rhizobium</taxon>
    </lineage>
</organism>
<dbReference type="GO" id="GO:0016491">
    <property type="term" value="F:oxidoreductase activity"/>
    <property type="evidence" value="ECO:0007669"/>
    <property type="project" value="UniProtKB-KW"/>
</dbReference>
<dbReference type="InterPro" id="IPR040079">
    <property type="entry name" value="Glutathione_S-Trfase"/>
</dbReference>
<dbReference type="InterPro" id="IPR004045">
    <property type="entry name" value="Glutathione_S-Trfase_N"/>
</dbReference>
<dbReference type="InterPro" id="IPR010987">
    <property type="entry name" value="Glutathione-S-Trfase_C-like"/>
</dbReference>
<evidence type="ECO:0000313" key="3">
    <source>
        <dbReference type="EMBL" id="MBE1507457.1"/>
    </source>
</evidence>
<dbReference type="EC" id="1.8.4.-" evidence="3"/>
<dbReference type="PANTHER" id="PTHR44051">
    <property type="entry name" value="GLUTATHIONE S-TRANSFERASE-RELATED"/>
    <property type="match status" value="1"/>
</dbReference>
<gene>
    <name evidence="3" type="ORF">H4W29_004702</name>
</gene>
<evidence type="ECO:0000259" key="1">
    <source>
        <dbReference type="PROSITE" id="PS50404"/>
    </source>
</evidence>
<dbReference type="SUPFAM" id="SSF47616">
    <property type="entry name" value="GST C-terminal domain-like"/>
    <property type="match status" value="1"/>
</dbReference>
<proteinExistence type="predicted"/>
<dbReference type="SFLD" id="SFLDG00358">
    <property type="entry name" value="Main_(cytGST)"/>
    <property type="match status" value="1"/>
</dbReference>
<sequence>MIDFYTWITPNGLKISIALEEFGLPYKAHAIDITKGDQFSADYVAINPGSKIPAIVDHETGITLAESGAILLYLAEKTGRFLPREGAARHHTIEWLMWQMGGFGPTLGHAHYFRTYNEGRAPFAEELFRKDTIRLYETLDARLEGRGYLVSDYSIADMAVWPWVSRFVRHKIDLSDFPNVRRWYLQLAARPQVKRGYEVPHFTAPVPLPPGV</sequence>
<dbReference type="PANTHER" id="PTHR44051:SF19">
    <property type="entry name" value="DISULFIDE-BOND OXIDOREDUCTASE YFCG"/>
    <property type="match status" value="1"/>
</dbReference>
<feature type="domain" description="GST N-terminal" evidence="1">
    <location>
        <begin position="1"/>
        <end position="82"/>
    </location>
</feature>
<dbReference type="Gene3D" id="1.20.1050.10">
    <property type="match status" value="1"/>
</dbReference>